<dbReference type="Proteomes" id="UP001596368">
    <property type="component" value="Unassembled WGS sequence"/>
</dbReference>
<comment type="caution">
    <text evidence="3">The sequence shown here is derived from an EMBL/GenBank/DDBJ whole genome shotgun (WGS) entry which is preliminary data.</text>
</comment>
<dbReference type="Pfam" id="PF00676">
    <property type="entry name" value="E1_dh"/>
    <property type="match status" value="1"/>
</dbReference>
<dbReference type="CDD" id="cd02000">
    <property type="entry name" value="TPP_E1_PDC_ADC_BCADC"/>
    <property type="match status" value="1"/>
</dbReference>
<organism evidence="3 4">
    <name type="scientific">Halobaculum litoreum</name>
    <dbReference type="NCBI Taxonomy" id="3031998"/>
    <lineage>
        <taxon>Archaea</taxon>
        <taxon>Methanobacteriati</taxon>
        <taxon>Methanobacteriota</taxon>
        <taxon>Stenosarchaea group</taxon>
        <taxon>Halobacteria</taxon>
        <taxon>Halobacteriales</taxon>
        <taxon>Haloferacaceae</taxon>
        <taxon>Halobaculum</taxon>
    </lineage>
</organism>
<dbReference type="PANTHER" id="PTHR43380:SF1">
    <property type="entry name" value="2-OXOISOVALERATE DEHYDROGENASE SUBUNIT ALPHA, MITOCHONDRIAL"/>
    <property type="match status" value="1"/>
</dbReference>
<dbReference type="InterPro" id="IPR001017">
    <property type="entry name" value="DH_E1"/>
</dbReference>
<evidence type="ECO:0000313" key="4">
    <source>
        <dbReference type="Proteomes" id="UP001596368"/>
    </source>
</evidence>
<feature type="domain" description="Dehydrogenase E1 component" evidence="2">
    <location>
        <begin position="3"/>
        <end position="263"/>
    </location>
</feature>
<name>A0ABD5XUV8_9EURY</name>
<dbReference type="InterPro" id="IPR029061">
    <property type="entry name" value="THDP-binding"/>
</dbReference>
<dbReference type="InterPro" id="IPR050771">
    <property type="entry name" value="Alpha-ketoacid_DH_E1_comp"/>
</dbReference>
<reference evidence="3 4" key="1">
    <citation type="journal article" date="2019" name="Int. J. Syst. Evol. Microbiol.">
        <title>The Global Catalogue of Microorganisms (GCM) 10K type strain sequencing project: providing services to taxonomists for standard genome sequencing and annotation.</title>
        <authorList>
            <consortium name="The Broad Institute Genomics Platform"/>
            <consortium name="The Broad Institute Genome Sequencing Center for Infectious Disease"/>
            <person name="Wu L."/>
            <person name="Ma J."/>
        </authorList>
    </citation>
    <scope>NUCLEOTIDE SEQUENCE [LARGE SCALE GENOMIC DNA]</scope>
    <source>
        <strain evidence="3 4">DT92</strain>
    </source>
</reference>
<evidence type="ECO:0000313" key="3">
    <source>
        <dbReference type="EMBL" id="MFC7137691.1"/>
    </source>
</evidence>
<protein>
    <submittedName>
        <fullName evidence="3">Thiamine pyrophosphate-dependent enzyme</fullName>
    </submittedName>
</protein>
<dbReference type="GO" id="GO:0016491">
    <property type="term" value="F:oxidoreductase activity"/>
    <property type="evidence" value="ECO:0007669"/>
    <property type="project" value="UniProtKB-KW"/>
</dbReference>
<dbReference type="SUPFAM" id="SSF52518">
    <property type="entry name" value="Thiamin diphosphate-binding fold (THDP-binding)"/>
    <property type="match status" value="1"/>
</dbReference>
<dbReference type="GO" id="GO:0044272">
    <property type="term" value="P:sulfur compound biosynthetic process"/>
    <property type="evidence" value="ECO:0007669"/>
    <property type="project" value="UniProtKB-ARBA"/>
</dbReference>
<dbReference type="Gene3D" id="3.40.50.970">
    <property type="match status" value="1"/>
</dbReference>
<dbReference type="PANTHER" id="PTHR43380">
    <property type="entry name" value="2-OXOISOVALERATE DEHYDROGENASE SUBUNIT ALPHA, MITOCHONDRIAL"/>
    <property type="match status" value="1"/>
</dbReference>
<dbReference type="AlphaFoldDB" id="A0ABD5XUV8"/>
<proteinExistence type="predicted"/>
<evidence type="ECO:0000256" key="1">
    <source>
        <dbReference type="ARBA" id="ARBA00023002"/>
    </source>
</evidence>
<keyword evidence="1" id="KW-0560">Oxidoreductase</keyword>
<accession>A0ABD5XUV8</accession>
<keyword evidence="4" id="KW-1185">Reference proteome</keyword>
<dbReference type="GO" id="GO:0006082">
    <property type="term" value="P:organic acid metabolic process"/>
    <property type="evidence" value="ECO:0007669"/>
    <property type="project" value="UniProtKB-ARBA"/>
</dbReference>
<sequence length="297" mass="32457">MAGTYAPAIGQEAAQVGSAAALDAGDWIVPAFREQIVYLMRGSPMHKILWYAMGMEEGAEIPEGSNLMPPSIPVGSQALHATGIGWGKALRGENAATITYFGDGATSTGDVYEALNFAGAYDAQTVFLCQNNQYAISTPRRVQTRAETLAQKAVAAGIEGIQVDGNDVLAVYVATTEALEKARNGNPVLIEAETYRRSMHTTSDDPSVYRSAEEEADWEQRDPISRFETYLRSEGVLDDNRIEEINAAIEAELADAIDRAKEGQSEIDPVDMFRHTFAEMPPVLQRQLAEYKVMRDE</sequence>
<gene>
    <name evidence="3" type="ORF">ACFQRB_16975</name>
</gene>
<evidence type="ECO:0000259" key="2">
    <source>
        <dbReference type="Pfam" id="PF00676"/>
    </source>
</evidence>
<dbReference type="EMBL" id="JBHSZG010000002">
    <property type="protein sequence ID" value="MFC7137691.1"/>
    <property type="molecule type" value="Genomic_DNA"/>
</dbReference>